<organism evidence="1 2">
    <name type="scientific">Candidatus Synechococcus spongiarum</name>
    <dbReference type="NCBI Taxonomy" id="431041"/>
    <lineage>
        <taxon>Bacteria</taxon>
        <taxon>Bacillati</taxon>
        <taxon>Cyanobacteriota</taxon>
        <taxon>Cyanophyceae</taxon>
        <taxon>Synechococcales</taxon>
        <taxon>Synechococcaceae</taxon>
        <taxon>Synechococcus</taxon>
    </lineage>
</organism>
<keyword evidence="1" id="KW-0489">Methyltransferase</keyword>
<dbReference type="EMBL" id="FITM01000043">
    <property type="protein sequence ID" value="SAY38493.1"/>
    <property type="molecule type" value="Genomic_DNA"/>
</dbReference>
<gene>
    <name evidence="1" type="ORF">FLM9_378</name>
</gene>
<dbReference type="GO" id="GO:0032259">
    <property type="term" value="P:methylation"/>
    <property type="evidence" value="ECO:0007669"/>
    <property type="project" value="UniProtKB-KW"/>
</dbReference>
<accession>A0A165B213</accession>
<keyword evidence="1" id="KW-0808">Transferase</keyword>
<name>A0A165B213_9SYNE</name>
<evidence type="ECO:0000313" key="1">
    <source>
        <dbReference type="EMBL" id="SAY38493.1"/>
    </source>
</evidence>
<proteinExistence type="predicted"/>
<sequence length="73" mass="8110">MVVVNFIVRQKLYGTDLMLHILGQLPVVPPEHCLNMRIGSTRVAATIRAAVLELTYTAWDLTAFARDLGGKGW</sequence>
<dbReference type="AlphaFoldDB" id="A0A165B213"/>
<dbReference type="Proteomes" id="UP000182631">
    <property type="component" value="Unassembled WGS sequence"/>
</dbReference>
<dbReference type="GO" id="GO:0008168">
    <property type="term" value="F:methyltransferase activity"/>
    <property type="evidence" value="ECO:0007669"/>
    <property type="project" value="UniProtKB-KW"/>
</dbReference>
<protein>
    <submittedName>
        <fullName evidence="1">Type II restriction enzyme, methylase subunits</fullName>
    </submittedName>
</protein>
<dbReference type="RefSeq" id="WP_074456969.1">
    <property type="nucleotide sequence ID" value="NZ_FITM01000043.1"/>
</dbReference>
<keyword evidence="2" id="KW-1185">Reference proteome</keyword>
<dbReference type="OrthoDB" id="9806213at2"/>
<evidence type="ECO:0000313" key="2">
    <source>
        <dbReference type="Proteomes" id="UP000182631"/>
    </source>
</evidence>
<reference evidence="2" key="1">
    <citation type="submission" date="2016-02" db="EMBL/GenBank/DDBJ databases">
        <authorList>
            <person name="liu f."/>
        </authorList>
    </citation>
    <scope>NUCLEOTIDE SEQUENCE [LARGE SCALE GENOMIC DNA]</scope>
</reference>